<dbReference type="InterPro" id="IPR029046">
    <property type="entry name" value="LolA/LolB/LppX"/>
</dbReference>
<evidence type="ECO:0000313" key="4">
    <source>
        <dbReference type="Proteomes" id="UP000544872"/>
    </source>
</evidence>
<keyword evidence="1 2" id="KW-0732">Signal</keyword>
<dbReference type="PROSITE" id="PS51318">
    <property type="entry name" value="TAT"/>
    <property type="match status" value="1"/>
</dbReference>
<dbReference type="EMBL" id="JACIIX010000003">
    <property type="protein sequence ID" value="MBB6209862.1"/>
    <property type="molecule type" value="Genomic_DNA"/>
</dbReference>
<gene>
    <name evidence="3" type="ORF">FHS48_001270</name>
</gene>
<reference evidence="3 4" key="1">
    <citation type="submission" date="2020-08" db="EMBL/GenBank/DDBJ databases">
        <title>Genomic Encyclopedia of Type Strains, Phase IV (KMG-IV): sequencing the most valuable type-strain genomes for metagenomic binning, comparative biology and taxonomic classification.</title>
        <authorList>
            <person name="Goeker M."/>
        </authorList>
    </citation>
    <scope>NUCLEOTIDE SEQUENCE [LARGE SCALE GENOMIC DNA]</scope>
    <source>
        <strain evidence="3 4">DSM 11590</strain>
    </source>
</reference>
<dbReference type="AlphaFoldDB" id="A0A7W9ZFV5"/>
<dbReference type="Proteomes" id="UP000544872">
    <property type="component" value="Unassembled WGS sequence"/>
</dbReference>
<comment type="caution">
    <text evidence="3">The sequence shown here is derived from an EMBL/GenBank/DDBJ whole genome shotgun (WGS) entry which is preliminary data.</text>
</comment>
<dbReference type="InterPro" id="IPR006311">
    <property type="entry name" value="TAT_signal"/>
</dbReference>
<accession>A0A7W9ZFV5</accession>
<dbReference type="SUPFAM" id="SSF89392">
    <property type="entry name" value="Prokaryotic lipoproteins and lipoprotein localization factors"/>
    <property type="match status" value="1"/>
</dbReference>
<organism evidence="3 4">
    <name type="scientific">Novispirillum itersonii</name>
    <name type="common">Aquaspirillum itersonii</name>
    <dbReference type="NCBI Taxonomy" id="189"/>
    <lineage>
        <taxon>Bacteria</taxon>
        <taxon>Pseudomonadati</taxon>
        <taxon>Pseudomonadota</taxon>
        <taxon>Alphaproteobacteria</taxon>
        <taxon>Rhodospirillales</taxon>
        <taxon>Novispirillaceae</taxon>
        <taxon>Novispirillum</taxon>
    </lineage>
</organism>
<dbReference type="Gene3D" id="2.50.20.10">
    <property type="entry name" value="Lipoprotein localisation LolA/LolB/LppX"/>
    <property type="match status" value="1"/>
</dbReference>
<keyword evidence="4" id="KW-1185">Reference proteome</keyword>
<dbReference type="PANTHER" id="PTHR35869:SF1">
    <property type="entry name" value="OUTER-MEMBRANE LIPOPROTEIN CARRIER PROTEIN"/>
    <property type="match status" value="1"/>
</dbReference>
<dbReference type="InterPro" id="IPR004564">
    <property type="entry name" value="OM_lipoprot_carrier_LolA-like"/>
</dbReference>
<dbReference type="PANTHER" id="PTHR35869">
    <property type="entry name" value="OUTER-MEMBRANE LIPOPROTEIN CARRIER PROTEIN"/>
    <property type="match status" value="1"/>
</dbReference>
<dbReference type="Pfam" id="PF03548">
    <property type="entry name" value="LolA"/>
    <property type="match status" value="1"/>
</dbReference>
<evidence type="ECO:0000256" key="1">
    <source>
        <dbReference type="ARBA" id="ARBA00022729"/>
    </source>
</evidence>
<evidence type="ECO:0000256" key="2">
    <source>
        <dbReference type="SAM" id="SignalP"/>
    </source>
</evidence>
<proteinExistence type="predicted"/>
<evidence type="ECO:0000313" key="3">
    <source>
        <dbReference type="EMBL" id="MBB6209862.1"/>
    </source>
</evidence>
<protein>
    <submittedName>
        <fullName evidence="3">Outer membrane lipoprotein-sorting protein</fullName>
    </submittedName>
</protein>
<feature type="chain" id="PRO_5030847695" evidence="2">
    <location>
        <begin position="32"/>
        <end position="222"/>
    </location>
</feature>
<sequence>MLSRRTLLSTAVLAMSLLAGGAALLPPTAQAAAQGGPAAYAPTAEDKAFLKTAETYMSGLKTLQARILQITSSGSSLEGMVAIKRPGKMNLSYDPPSQVKIIADGTWLIYVDKDSGQVTHLPLDSTPAGILLRDNVRFSDPDIILTGVRRAKGVNEVDVVMASDPAAGKLTLVFADAPFELRQWRVTDAQGIETMVSLFDAKTAVTFKNELFVYTDLPGDNR</sequence>
<dbReference type="RefSeq" id="WP_184262461.1">
    <property type="nucleotide sequence ID" value="NZ_JACIIX010000003.1"/>
</dbReference>
<keyword evidence="3" id="KW-0449">Lipoprotein</keyword>
<name>A0A7W9ZFV5_NOVIT</name>
<feature type="signal peptide" evidence="2">
    <location>
        <begin position="1"/>
        <end position="31"/>
    </location>
</feature>
<dbReference type="CDD" id="cd16325">
    <property type="entry name" value="LolA"/>
    <property type="match status" value="1"/>
</dbReference>